<feature type="compositionally biased region" description="Basic and acidic residues" evidence="1">
    <location>
        <begin position="212"/>
        <end position="224"/>
    </location>
</feature>
<dbReference type="Proteomes" id="UP000717696">
    <property type="component" value="Unassembled WGS sequence"/>
</dbReference>
<evidence type="ECO:0000313" key="3">
    <source>
        <dbReference type="Proteomes" id="UP000717696"/>
    </source>
</evidence>
<accession>A0A9P9DGA3</accession>
<dbReference type="EMBL" id="JAGMUU010000029">
    <property type="protein sequence ID" value="KAH7120045.1"/>
    <property type="molecule type" value="Genomic_DNA"/>
</dbReference>
<feature type="region of interest" description="Disordered" evidence="1">
    <location>
        <begin position="279"/>
        <end position="305"/>
    </location>
</feature>
<feature type="region of interest" description="Disordered" evidence="1">
    <location>
        <begin position="6"/>
        <end position="34"/>
    </location>
</feature>
<sequence length="317" mass="34481">ALCVRTATEHLDAQQQRPKQQHPQQPRALYPDTYPPHWPNYAGLGLKGPPLNPFVSGVQQGMQAFFKENGKRLSNGPYLGPFNRELGSLRTLLEEALSQWQPSVNGALVSLQSRLVDLQCTMDEFCHEQTEAIKEMVRETQSSVEALRAALGSRKGGQTRRVGRISAPKRKKGKSEARQKSSPGSRANRGPAQGAAGAIRQGVGQGIGQKAMSRENVKDTDRNSSHKAPGAPKEPSLPASVAGEELGRIRCQSCQCWQPCDYVSAESSPCKRYQCDGCTSTEKKPSPTQPHGLRRSVGVRGRKGADCCDGRSAQLLL</sequence>
<proteinExistence type="predicted"/>
<evidence type="ECO:0000256" key="1">
    <source>
        <dbReference type="SAM" id="MobiDB-lite"/>
    </source>
</evidence>
<keyword evidence="3" id="KW-1185">Reference proteome</keyword>
<gene>
    <name evidence="2" type="ORF">B0J13DRAFT_567996</name>
</gene>
<reference evidence="2" key="1">
    <citation type="journal article" date="2021" name="Nat. Commun.">
        <title>Genetic determinants of endophytism in the Arabidopsis root mycobiome.</title>
        <authorList>
            <person name="Mesny F."/>
            <person name="Miyauchi S."/>
            <person name="Thiergart T."/>
            <person name="Pickel B."/>
            <person name="Atanasova L."/>
            <person name="Karlsson M."/>
            <person name="Huettel B."/>
            <person name="Barry K.W."/>
            <person name="Haridas S."/>
            <person name="Chen C."/>
            <person name="Bauer D."/>
            <person name="Andreopoulos W."/>
            <person name="Pangilinan J."/>
            <person name="LaButti K."/>
            <person name="Riley R."/>
            <person name="Lipzen A."/>
            <person name="Clum A."/>
            <person name="Drula E."/>
            <person name="Henrissat B."/>
            <person name="Kohler A."/>
            <person name="Grigoriev I.V."/>
            <person name="Martin F.M."/>
            <person name="Hacquard S."/>
        </authorList>
    </citation>
    <scope>NUCLEOTIDE SEQUENCE</scope>
    <source>
        <strain evidence="2">MPI-CAGE-AT-0021</strain>
    </source>
</reference>
<dbReference type="AlphaFoldDB" id="A0A9P9DGA3"/>
<feature type="compositionally biased region" description="Basic residues" evidence="1">
    <location>
        <begin position="157"/>
        <end position="173"/>
    </location>
</feature>
<feature type="non-terminal residue" evidence="2">
    <location>
        <position position="317"/>
    </location>
</feature>
<feature type="region of interest" description="Disordered" evidence="1">
    <location>
        <begin position="150"/>
        <end position="239"/>
    </location>
</feature>
<evidence type="ECO:0000313" key="2">
    <source>
        <dbReference type="EMBL" id="KAH7120045.1"/>
    </source>
</evidence>
<comment type="caution">
    <text evidence="2">The sequence shown here is derived from an EMBL/GenBank/DDBJ whole genome shotgun (WGS) entry which is preliminary data.</text>
</comment>
<organism evidence="2 3">
    <name type="scientific">Dactylonectria estremocensis</name>
    <dbReference type="NCBI Taxonomy" id="1079267"/>
    <lineage>
        <taxon>Eukaryota</taxon>
        <taxon>Fungi</taxon>
        <taxon>Dikarya</taxon>
        <taxon>Ascomycota</taxon>
        <taxon>Pezizomycotina</taxon>
        <taxon>Sordariomycetes</taxon>
        <taxon>Hypocreomycetidae</taxon>
        <taxon>Hypocreales</taxon>
        <taxon>Nectriaceae</taxon>
        <taxon>Dactylonectria</taxon>
    </lineage>
</organism>
<feature type="compositionally biased region" description="Low complexity" evidence="1">
    <location>
        <begin position="14"/>
        <end position="26"/>
    </location>
</feature>
<name>A0A9P9DGA3_9HYPO</name>
<protein>
    <submittedName>
        <fullName evidence="2">Uncharacterized protein</fullName>
    </submittedName>
</protein>
<dbReference type="OrthoDB" id="5103307at2759"/>